<sequence length="168" mass="18765">MDRKLTKKHIELISRTIGNIKSPNYEKLLNVLKGKEEFEDITLDTTDLKNIHKIINNYDTAEEAAADILNNEDSSLEYIANNINEISSNKPVSNKTYNQTNSSNPTIHESMKIKDYVIKSSKTQAGLCEEVMNAMKFGWVPLGGVSSAAFGMSPVAGNQYIQAMVKYE</sequence>
<reference evidence="1" key="1">
    <citation type="submission" date="2022-08" db="EMBL/GenBank/DDBJ databases">
        <title>Genomic Encyclopedia of Type Strains, Phase III (KMG-III): the genomes of soil and plant-associated and newly described type strains.</title>
        <authorList>
            <person name="Whitman W."/>
        </authorList>
    </citation>
    <scope>NUCLEOTIDE SEQUENCE</scope>
    <source>
        <strain evidence="1">HMT 1</strain>
    </source>
</reference>
<name>A0AAE3HJJ3_9GAMM</name>
<dbReference type="EMBL" id="JANUCT010000001">
    <property type="protein sequence ID" value="MCS3902204.1"/>
    <property type="molecule type" value="Genomic_DNA"/>
</dbReference>
<gene>
    <name evidence="1" type="ORF">J2T55_000196</name>
</gene>
<keyword evidence="2" id="KW-1185">Reference proteome</keyword>
<dbReference type="Proteomes" id="UP001204445">
    <property type="component" value="Unassembled WGS sequence"/>
</dbReference>
<accession>A0AAE3HJJ3</accession>
<evidence type="ECO:0000313" key="1">
    <source>
        <dbReference type="EMBL" id="MCS3902204.1"/>
    </source>
</evidence>
<organism evidence="1 2">
    <name type="scientific">Methylohalomonas lacus</name>
    <dbReference type="NCBI Taxonomy" id="398773"/>
    <lineage>
        <taxon>Bacteria</taxon>
        <taxon>Pseudomonadati</taxon>
        <taxon>Pseudomonadota</taxon>
        <taxon>Gammaproteobacteria</taxon>
        <taxon>Methylohalomonadales</taxon>
        <taxon>Methylohalomonadaceae</taxon>
        <taxon>Methylohalomonas</taxon>
    </lineage>
</organism>
<proteinExistence type="predicted"/>
<evidence type="ECO:0000313" key="2">
    <source>
        <dbReference type="Proteomes" id="UP001204445"/>
    </source>
</evidence>
<comment type="caution">
    <text evidence="1">The sequence shown here is derived from an EMBL/GenBank/DDBJ whole genome shotgun (WGS) entry which is preliminary data.</text>
</comment>
<dbReference type="AlphaFoldDB" id="A0AAE3HJJ3"/>
<dbReference type="RefSeq" id="WP_259053620.1">
    <property type="nucleotide sequence ID" value="NZ_JANUCT010000001.1"/>
</dbReference>
<protein>
    <submittedName>
        <fullName evidence="1">Uncharacterized protein</fullName>
    </submittedName>
</protein>